<dbReference type="PANTHER" id="PTHR47642">
    <property type="entry name" value="ATP-DEPENDENT DNA HELICASE"/>
    <property type="match status" value="1"/>
</dbReference>
<dbReference type="InterPro" id="IPR051055">
    <property type="entry name" value="PIF1_helicase"/>
</dbReference>
<sequence length="185" mass="20927">MIKFGVDVNSERGIDNICELLPKLPLDAVCLLPNLEMCDAINQAMLSKIDSPEILLEAEDNFNCPQYFRKRINKILKDDNNTNVNVGVARTIILKIGSKAMLRRNIDISIGLVNGAIGIITTIVKDAKHRVEQIKIRLISGEEHSISRMDYKFVLMDNIYINRKQFPLCLSDGITIHKSQGLSFW</sequence>
<keyword evidence="3" id="KW-1185">Reference proteome</keyword>
<reference evidence="2 3" key="1">
    <citation type="journal article" date="2024" name="bioRxiv">
        <title>A reference genome for Trichogramma kaykai: A tiny desert-dwelling parasitoid wasp with competing sex-ratio distorters.</title>
        <authorList>
            <person name="Culotta J."/>
            <person name="Lindsey A.R."/>
        </authorList>
    </citation>
    <scope>NUCLEOTIDE SEQUENCE [LARGE SCALE GENOMIC DNA]</scope>
    <source>
        <strain evidence="2 3">KSX58</strain>
    </source>
</reference>
<dbReference type="AlphaFoldDB" id="A0ABD2WDR2"/>
<name>A0ABD2WDR2_9HYME</name>
<dbReference type="EMBL" id="JBJJXI010000114">
    <property type="protein sequence ID" value="KAL3390840.1"/>
    <property type="molecule type" value="Genomic_DNA"/>
</dbReference>
<dbReference type="SUPFAM" id="SSF52540">
    <property type="entry name" value="P-loop containing nucleoside triphosphate hydrolases"/>
    <property type="match status" value="1"/>
</dbReference>
<accession>A0ABD2WDR2</accession>
<evidence type="ECO:0000313" key="2">
    <source>
        <dbReference type="EMBL" id="KAL3390840.1"/>
    </source>
</evidence>
<comment type="caution">
    <text evidence="2">The sequence shown here is derived from an EMBL/GenBank/DDBJ whole genome shotgun (WGS) entry which is preliminary data.</text>
</comment>
<proteinExistence type="predicted"/>
<evidence type="ECO:0000313" key="3">
    <source>
        <dbReference type="Proteomes" id="UP001627154"/>
    </source>
</evidence>
<dbReference type="InterPro" id="IPR049163">
    <property type="entry name" value="Pif1-like_2B_dom"/>
</dbReference>
<organism evidence="2 3">
    <name type="scientific">Trichogramma kaykai</name>
    <dbReference type="NCBI Taxonomy" id="54128"/>
    <lineage>
        <taxon>Eukaryota</taxon>
        <taxon>Metazoa</taxon>
        <taxon>Ecdysozoa</taxon>
        <taxon>Arthropoda</taxon>
        <taxon>Hexapoda</taxon>
        <taxon>Insecta</taxon>
        <taxon>Pterygota</taxon>
        <taxon>Neoptera</taxon>
        <taxon>Endopterygota</taxon>
        <taxon>Hymenoptera</taxon>
        <taxon>Apocrita</taxon>
        <taxon>Proctotrupomorpha</taxon>
        <taxon>Chalcidoidea</taxon>
        <taxon>Trichogrammatidae</taxon>
        <taxon>Trichogramma</taxon>
    </lineage>
</organism>
<dbReference type="InterPro" id="IPR027417">
    <property type="entry name" value="P-loop_NTPase"/>
</dbReference>
<protein>
    <recommendedName>
        <fullName evidence="1">DNA helicase Pif1-like 2B domain-containing protein</fullName>
    </recommendedName>
</protein>
<gene>
    <name evidence="2" type="ORF">TKK_014307</name>
</gene>
<dbReference type="Proteomes" id="UP001627154">
    <property type="component" value="Unassembled WGS sequence"/>
</dbReference>
<dbReference type="Pfam" id="PF21530">
    <property type="entry name" value="Pif1_2B_dom"/>
    <property type="match status" value="1"/>
</dbReference>
<feature type="domain" description="DNA helicase Pif1-like 2B" evidence="1">
    <location>
        <begin position="82"/>
        <end position="122"/>
    </location>
</feature>
<evidence type="ECO:0000259" key="1">
    <source>
        <dbReference type="Pfam" id="PF21530"/>
    </source>
</evidence>